<dbReference type="AlphaFoldDB" id="J9DBV0"/>
<dbReference type="Proteomes" id="UP000003163">
    <property type="component" value="Unassembled WGS sequence"/>
</dbReference>
<dbReference type="InParanoid" id="J9DBV0"/>
<proteinExistence type="predicted"/>
<reference evidence="1 2" key="1">
    <citation type="submission" date="2011-08" db="EMBL/GenBank/DDBJ databases">
        <authorList>
            <person name="Liu Z.J."/>
            <person name="Shi F.L."/>
            <person name="Lu J.Q."/>
            <person name="Li M."/>
            <person name="Wang Z.L."/>
        </authorList>
    </citation>
    <scope>NUCLEOTIDE SEQUENCE [LARGE SCALE GENOMIC DNA]</scope>
    <source>
        <strain evidence="1 2">USNM 41457</strain>
    </source>
</reference>
<dbReference type="VEuPathDB" id="MicrosporidiaDB:EDEG_00086"/>
<protein>
    <submittedName>
        <fullName evidence="1">Uncharacterized protein</fullName>
    </submittedName>
</protein>
<dbReference type="OMA" id="YDKEFFY"/>
<dbReference type="EMBL" id="AFBI03000001">
    <property type="protein sequence ID" value="EJW04969.1"/>
    <property type="molecule type" value="Genomic_DNA"/>
</dbReference>
<dbReference type="OrthoDB" id="2195889at2759"/>
<evidence type="ECO:0000313" key="1">
    <source>
        <dbReference type="EMBL" id="EJW04969.1"/>
    </source>
</evidence>
<gene>
    <name evidence="1" type="ORF">EDEG_00086</name>
</gene>
<name>J9DBV0_EDHAE</name>
<dbReference type="HOGENOM" id="CLU_131614_0_0_1"/>
<keyword evidence="2" id="KW-1185">Reference proteome</keyword>
<organism evidence="1 2">
    <name type="scientific">Edhazardia aedis (strain USNM 41457)</name>
    <name type="common">Microsporidian parasite</name>
    <dbReference type="NCBI Taxonomy" id="1003232"/>
    <lineage>
        <taxon>Eukaryota</taxon>
        <taxon>Fungi</taxon>
        <taxon>Fungi incertae sedis</taxon>
        <taxon>Microsporidia</taxon>
        <taxon>Edhazardia</taxon>
    </lineage>
</organism>
<sequence length="188" mass="21918">MDQKLEYLKSLLAQSKQKIRQISLCKNNLKILNYKIEALESIFSNFSVKKMLDFKDYLETTTDIADIDNASDKKDSSQLEEKLPIIEEVILKDDNNEGQPNICVDRIDFIYKTISEFAKNSIYKSNAKKIISALSEEEDNGLTIDELVKRCGITRYKCSEILNDLSRTDPQIIIRKYQKTFYFMLNKF</sequence>
<comment type="caution">
    <text evidence="1">The sequence shown here is derived from an EMBL/GenBank/DDBJ whole genome shotgun (WGS) entry which is preliminary data.</text>
</comment>
<evidence type="ECO:0000313" key="2">
    <source>
        <dbReference type="Proteomes" id="UP000003163"/>
    </source>
</evidence>
<reference evidence="2" key="2">
    <citation type="submission" date="2015-07" db="EMBL/GenBank/DDBJ databases">
        <title>Contrasting host-pathogen interactions and genome evolution in two generalist and specialist microsporidian pathogens of mosquitoes.</title>
        <authorList>
            <consortium name="The Broad Institute Genomics Platform"/>
            <consortium name="The Broad Institute Genome Sequencing Center for Infectious Disease"/>
            <person name="Cuomo C.A."/>
            <person name="Sanscrainte N.D."/>
            <person name="Goldberg J.M."/>
            <person name="Heiman D."/>
            <person name="Young S."/>
            <person name="Zeng Q."/>
            <person name="Becnel J.J."/>
            <person name="Birren B.W."/>
        </authorList>
    </citation>
    <scope>NUCLEOTIDE SEQUENCE [LARGE SCALE GENOMIC DNA]</scope>
    <source>
        <strain evidence="2">USNM 41457</strain>
    </source>
</reference>
<accession>J9DBV0</accession>